<proteinExistence type="predicted"/>
<dbReference type="Proteomes" id="UP001600888">
    <property type="component" value="Unassembled WGS sequence"/>
</dbReference>
<evidence type="ECO:0000313" key="2">
    <source>
        <dbReference type="EMBL" id="KAL2293142.1"/>
    </source>
</evidence>
<feature type="domain" description="BTB" evidence="1">
    <location>
        <begin position="1"/>
        <end position="66"/>
    </location>
</feature>
<dbReference type="SUPFAM" id="SSF54695">
    <property type="entry name" value="POZ domain"/>
    <property type="match status" value="1"/>
</dbReference>
<protein>
    <recommendedName>
        <fullName evidence="1">BTB domain-containing protein</fullName>
    </recommendedName>
</protein>
<dbReference type="CDD" id="cd18186">
    <property type="entry name" value="BTB_POZ_ZBTB_KLHL-like"/>
    <property type="match status" value="1"/>
</dbReference>
<dbReference type="EMBL" id="JBAWTH010000001">
    <property type="protein sequence ID" value="KAL2293142.1"/>
    <property type="molecule type" value="Genomic_DNA"/>
</dbReference>
<name>A0ABR4FEN1_9PEZI</name>
<reference evidence="2 3" key="1">
    <citation type="submission" date="2024-03" db="EMBL/GenBank/DDBJ databases">
        <title>A high-quality draft genome sequence of Diaporthe vaccinii, a causative agent of upright dieback and viscid rot disease in cranberry plants.</title>
        <authorList>
            <person name="Sarrasin M."/>
            <person name="Lang B.F."/>
            <person name="Burger G."/>
        </authorList>
    </citation>
    <scope>NUCLEOTIDE SEQUENCE [LARGE SCALE GENOMIC DNA]</scope>
    <source>
        <strain evidence="2 3">IS7</strain>
    </source>
</reference>
<dbReference type="Pfam" id="PF00651">
    <property type="entry name" value="BTB"/>
    <property type="match status" value="1"/>
</dbReference>
<organism evidence="2 3">
    <name type="scientific">Diaporthe vaccinii</name>
    <dbReference type="NCBI Taxonomy" id="105482"/>
    <lineage>
        <taxon>Eukaryota</taxon>
        <taxon>Fungi</taxon>
        <taxon>Dikarya</taxon>
        <taxon>Ascomycota</taxon>
        <taxon>Pezizomycotina</taxon>
        <taxon>Sordariomycetes</taxon>
        <taxon>Sordariomycetidae</taxon>
        <taxon>Diaporthales</taxon>
        <taxon>Diaporthaceae</taxon>
        <taxon>Diaporthe</taxon>
        <taxon>Diaporthe eres species complex</taxon>
    </lineage>
</organism>
<dbReference type="InterPro" id="IPR011333">
    <property type="entry name" value="SKP1/BTB/POZ_sf"/>
</dbReference>
<dbReference type="PROSITE" id="PS50097">
    <property type="entry name" value="BTB"/>
    <property type="match status" value="1"/>
</dbReference>
<sequence length="240" mass="27046">MATIFVGPGKVKFLVHQLIICRFSAFLRDAFAKATDTDSITLPDAEPRIFSPFVDWAYLATCFFPKLDCLIGPRFASFFDLVKLYVLAQTYDVQAVQDSIISTTYARLFDDREIWATLGSDTDLLEYLVCLAGTGARMYILITRALAYRMFPAATSQQKMSRLHGLAKIQANHRQICDSYGKGDSEEVDMSKILDAVPAALLRDILKEYFRMKCRGRSASMDFKAYVGTDSDFHLPRPAL</sequence>
<comment type="caution">
    <text evidence="2">The sequence shown here is derived from an EMBL/GenBank/DDBJ whole genome shotgun (WGS) entry which is preliminary data.</text>
</comment>
<dbReference type="Gene3D" id="3.30.710.10">
    <property type="entry name" value="Potassium Channel Kv1.1, Chain A"/>
    <property type="match status" value="1"/>
</dbReference>
<dbReference type="InterPro" id="IPR000210">
    <property type="entry name" value="BTB/POZ_dom"/>
</dbReference>
<evidence type="ECO:0000313" key="3">
    <source>
        <dbReference type="Proteomes" id="UP001600888"/>
    </source>
</evidence>
<keyword evidence="3" id="KW-1185">Reference proteome</keyword>
<evidence type="ECO:0000259" key="1">
    <source>
        <dbReference type="PROSITE" id="PS50097"/>
    </source>
</evidence>
<accession>A0ABR4FEN1</accession>
<gene>
    <name evidence="2" type="ORF">FJTKL_05133</name>
</gene>